<dbReference type="Proteomes" id="UP000578688">
    <property type="component" value="Unassembled WGS sequence"/>
</dbReference>
<keyword evidence="2" id="KW-1185">Reference proteome</keyword>
<organism evidence="1 2">
    <name type="scientific">Phytopseudomonas flavescens</name>
    <dbReference type="NCBI Taxonomy" id="29435"/>
    <lineage>
        <taxon>Bacteria</taxon>
        <taxon>Pseudomonadati</taxon>
        <taxon>Pseudomonadota</taxon>
        <taxon>Gammaproteobacteria</taxon>
        <taxon>Pseudomonadales</taxon>
        <taxon>Pseudomonadaceae</taxon>
        <taxon>Phytopseudomonas</taxon>
    </lineage>
</organism>
<name>A0A7Z0BPB0_9GAMM</name>
<evidence type="ECO:0000313" key="2">
    <source>
        <dbReference type="Proteomes" id="UP000578688"/>
    </source>
</evidence>
<dbReference type="EMBL" id="JACBYV010000001">
    <property type="protein sequence ID" value="NYH72664.1"/>
    <property type="molecule type" value="Genomic_DNA"/>
</dbReference>
<dbReference type="AlphaFoldDB" id="A0A7Z0BPB0"/>
<gene>
    <name evidence="1" type="ORF">FHR27_001274</name>
</gene>
<reference evidence="1 2" key="1">
    <citation type="submission" date="2020-07" db="EMBL/GenBank/DDBJ databases">
        <title>Genomic analyses of the natural microbiome of Caenorhabditis elegans.</title>
        <authorList>
            <person name="Samuel B."/>
        </authorList>
    </citation>
    <scope>NUCLEOTIDE SEQUENCE [LARGE SCALE GENOMIC DNA]</scope>
    <source>
        <strain evidence="1 2">BIGb0408</strain>
    </source>
</reference>
<sequence>MDQEVIQCKRSGVNPKWPPYKSVLGRIAKGPHVSDEYELNGIREYVERGDAFAKPSMPVPNSDNVTRSSSEWMAVTRAHRVLATAPDNPQWLLELAHWLRYYQVGIWQLFFWAGQFDIIAKAAGNDRRRQNYSIQTTTNMMASMAILGWKNAVIHQGYLTHAALNRGHQLVIEYEEQHRRAQAFMLRVFADWVGDVSHQWPAYAYDEPIYEALLAEWRTPRPDDLMPCLLAACDRHTWQTGKESQKNSYDFNQDWHLERVPVEILYILRLRQWEGLANPQKIDHPLLAAPFDQLPPEQPVPELDELMQGVLKRAREDWPQYDEVLSLPELRGCKSGSEHDRNN</sequence>
<protein>
    <submittedName>
        <fullName evidence="1">Uncharacterized protein</fullName>
    </submittedName>
</protein>
<comment type="caution">
    <text evidence="1">The sequence shown here is derived from an EMBL/GenBank/DDBJ whole genome shotgun (WGS) entry which is preliminary data.</text>
</comment>
<accession>A0A7Z0BPB0</accession>
<evidence type="ECO:0000313" key="1">
    <source>
        <dbReference type="EMBL" id="NYH72664.1"/>
    </source>
</evidence>
<proteinExistence type="predicted"/>